<sequence>MNIFSFRLHSRQLKRYRNLSIIFTILLTYNIIIRINNNDVVIDNIHRNWKRDTTLTTTSSTPITTPSTPTTTPFTPTITPNTTPSTSTTTPSTPTITPITTPLKIYLTFDQSVPNWFFEIDFGTPPQPLNIPISFASNLLWVVSEFCMSPFGDACNVRTSDLYNTSQSNSATDDYDEFAFSFMGVELIAIWVNDTVSIAGDEQEQPFYQFPIGLPKDTKHTKSFFNPDGGTLTFGGVDIDYIIESDQAVQLPVSNIYLDGIALDYPGTVSFNGDIKNIQFDDYLASNLLRVLGGDYYDGSSTIECNISTAINLSFEFNNQNNYTWRLPSVAIVGEFISGNVCSSTIIGGANDTSSWVFGSTFIENFYMVFDQANSQLGIAERSDINYGTNITQVNVMVQIPIILTQITCLVITKYDQNVQEQGSQVFSVDNVDSNDYFYLGDNYFAQEGFYYSIQFFIGQPSDDDSTCWGYRTISTPYSPTLLEEPWMIGLQYFTVPIKAQVVPNAACISMLSIYEYTPYWERWDVIIDTIDPDGYFLISSPVWAYVGAKHSFAEYAATTNDSSGKFLGCSGRVLAFNSSLDTDITTDPWVITFG</sequence>
<proteinExistence type="inferred from homology"/>
<evidence type="ECO:0000313" key="4">
    <source>
        <dbReference type="EMBL" id="CAG8592172.1"/>
    </source>
</evidence>
<dbReference type="PANTHER" id="PTHR47966">
    <property type="entry name" value="BETA-SITE APP-CLEAVING ENZYME, ISOFORM A-RELATED"/>
    <property type="match status" value="1"/>
</dbReference>
<dbReference type="EMBL" id="CAJVQB010002931">
    <property type="protein sequence ID" value="CAG8592172.1"/>
    <property type="molecule type" value="Genomic_DNA"/>
</dbReference>
<protein>
    <submittedName>
        <fullName evidence="4">29629_t:CDS:1</fullName>
    </submittedName>
</protein>
<dbReference type="PROSITE" id="PS51767">
    <property type="entry name" value="PEPTIDASE_A1"/>
    <property type="match status" value="1"/>
</dbReference>
<evidence type="ECO:0000256" key="2">
    <source>
        <dbReference type="SAM" id="MobiDB-lite"/>
    </source>
</evidence>
<dbReference type="InterPro" id="IPR001461">
    <property type="entry name" value="Aspartic_peptidase_A1"/>
</dbReference>
<dbReference type="Proteomes" id="UP000789901">
    <property type="component" value="Unassembled WGS sequence"/>
</dbReference>
<dbReference type="Gene3D" id="2.40.70.10">
    <property type="entry name" value="Acid Proteases"/>
    <property type="match status" value="2"/>
</dbReference>
<dbReference type="PANTHER" id="PTHR47966:SF6">
    <property type="entry name" value="PEPTIDASE A1 DOMAIN-CONTAINING PROTEIN"/>
    <property type="match status" value="1"/>
</dbReference>
<reference evidence="4 5" key="1">
    <citation type="submission" date="2021-06" db="EMBL/GenBank/DDBJ databases">
        <authorList>
            <person name="Kallberg Y."/>
            <person name="Tangrot J."/>
            <person name="Rosling A."/>
        </authorList>
    </citation>
    <scope>NUCLEOTIDE SEQUENCE [LARGE SCALE GENOMIC DNA]</scope>
    <source>
        <strain evidence="4 5">120-4 pot B 10/14</strain>
    </source>
</reference>
<dbReference type="PRINTS" id="PR00792">
    <property type="entry name" value="PEPSIN"/>
</dbReference>
<name>A0ABN7UGN4_GIGMA</name>
<accession>A0ABN7UGN4</accession>
<feature type="domain" description="Peptidase A1" evidence="3">
    <location>
        <begin position="116"/>
        <end position="380"/>
    </location>
</feature>
<dbReference type="InterPro" id="IPR034164">
    <property type="entry name" value="Pepsin-like_dom"/>
</dbReference>
<dbReference type="Pfam" id="PF00026">
    <property type="entry name" value="Asp"/>
    <property type="match status" value="2"/>
</dbReference>
<comment type="similarity">
    <text evidence="1">Belongs to the peptidase A1 family.</text>
</comment>
<feature type="region of interest" description="Disordered" evidence="2">
    <location>
        <begin position="56"/>
        <end position="96"/>
    </location>
</feature>
<comment type="caution">
    <text evidence="4">The sequence shown here is derived from an EMBL/GenBank/DDBJ whole genome shotgun (WGS) entry which is preliminary data.</text>
</comment>
<evidence type="ECO:0000259" key="3">
    <source>
        <dbReference type="PROSITE" id="PS51767"/>
    </source>
</evidence>
<gene>
    <name evidence="4" type="ORF">GMARGA_LOCUS6461</name>
</gene>
<dbReference type="CDD" id="cd05471">
    <property type="entry name" value="pepsin_like"/>
    <property type="match status" value="1"/>
</dbReference>
<dbReference type="SUPFAM" id="SSF50630">
    <property type="entry name" value="Acid proteases"/>
    <property type="match status" value="1"/>
</dbReference>
<evidence type="ECO:0000313" key="5">
    <source>
        <dbReference type="Proteomes" id="UP000789901"/>
    </source>
</evidence>
<evidence type="ECO:0000256" key="1">
    <source>
        <dbReference type="ARBA" id="ARBA00007447"/>
    </source>
</evidence>
<organism evidence="4 5">
    <name type="scientific">Gigaspora margarita</name>
    <dbReference type="NCBI Taxonomy" id="4874"/>
    <lineage>
        <taxon>Eukaryota</taxon>
        <taxon>Fungi</taxon>
        <taxon>Fungi incertae sedis</taxon>
        <taxon>Mucoromycota</taxon>
        <taxon>Glomeromycotina</taxon>
        <taxon>Glomeromycetes</taxon>
        <taxon>Diversisporales</taxon>
        <taxon>Gigasporaceae</taxon>
        <taxon>Gigaspora</taxon>
    </lineage>
</organism>
<dbReference type="InterPro" id="IPR033121">
    <property type="entry name" value="PEPTIDASE_A1"/>
</dbReference>
<keyword evidence="5" id="KW-1185">Reference proteome</keyword>
<dbReference type="InterPro" id="IPR021109">
    <property type="entry name" value="Peptidase_aspartic_dom_sf"/>
</dbReference>